<evidence type="ECO:0000313" key="2">
    <source>
        <dbReference type="EMBL" id="KAI5351651.1"/>
    </source>
</evidence>
<name>A0AAD4ZPA4_PRUDU</name>
<accession>A0AAD4ZPA4</accession>
<dbReference type="AlphaFoldDB" id="A0AAD4ZPA4"/>
<evidence type="ECO:0000256" key="1">
    <source>
        <dbReference type="SAM" id="SignalP"/>
    </source>
</evidence>
<reference evidence="2 3" key="1">
    <citation type="journal article" date="2022" name="G3 (Bethesda)">
        <title>Whole-genome sequence and methylome profiling of the almond [Prunus dulcis (Mill.) D.A. Webb] cultivar 'Nonpareil'.</title>
        <authorList>
            <person name="D'Amico-Willman K.M."/>
            <person name="Ouma W.Z."/>
            <person name="Meulia T."/>
            <person name="Sideli G.M."/>
            <person name="Gradziel T.M."/>
            <person name="Fresnedo-Ramirez J."/>
        </authorList>
    </citation>
    <scope>NUCLEOTIDE SEQUENCE [LARGE SCALE GENOMIC DNA]</scope>
    <source>
        <strain evidence="2">Clone GOH B32 T37-40</strain>
    </source>
</reference>
<feature type="chain" id="PRO_5042081796" evidence="1">
    <location>
        <begin position="27"/>
        <end position="69"/>
    </location>
</feature>
<dbReference type="Proteomes" id="UP001054821">
    <property type="component" value="Chromosome 1"/>
</dbReference>
<organism evidence="2 3">
    <name type="scientific">Prunus dulcis</name>
    <name type="common">Almond</name>
    <name type="synonym">Amygdalus dulcis</name>
    <dbReference type="NCBI Taxonomy" id="3755"/>
    <lineage>
        <taxon>Eukaryota</taxon>
        <taxon>Viridiplantae</taxon>
        <taxon>Streptophyta</taxon>
        <taxon>Embryophyta</taxon>
        <taxon>Tracheophyta</taxon>
        <taxon>Spermatophyta</taxon>
        <taxon>Magnoliopsida</taxon>
        <taxon>eudicotyledons</taxon>
        <taxon>Gunneridae</taxon>
        <taxon>Pentapetalae</taxon>
        <taxon>rosids</taxon>
        <taxon>fabids</taxon>
        <taxon>Rosales</taxon>
        <taxon>Rosaceae</taxon>
        <taxon>Amygdaloideae</taxon>
        <taxon>Amygdaleae</taxon>
        <taxon>Prunus</taxon>
    </lineage>
</organism>
<sequence length="69" mass="7800">MGFASAWVQMVMSCIISVEFVVLINCETGYPYVSYGNVPFPWEVYARKLIVFLLTSGGGKRVIQRRYTG</sequence>
<keyword evidence="3" id="KW-1185">Reference proteome</keyword>
<dbReference type="EMBL" id="JAJFAZ020000001">
    <property type="protein sequence ID" value="KAI5351651.1"/>
    <property type="molecule type" value="Genomic_DNA"/>
</dbReference>
<comment type="caution">
    <text evidence="2">The sequence shown here is derived from an EMBL/GenBank/DDBJ whole genome shotgun (WGS) entry which is preliminary data.</text>
</comment>
<protein>
    <submittedName>
        <fullName evidence="2">Uncharacterized protein</fullName>
    </submittedName>
</protein>
<gene>
    <name evidence="2" type="ORF">L3X38_004542</name>
</gene>
<evidence type="ECO:0000313" key="3">
    <source>
        <dbReference type="Proteomes" id="UP001054821"/>
    </source>
</evidence>
<keyword evidence="1" id="KW-0732">Signal</keyword>
<feature type="signal peptide" evidence="1">
    <location>
        <begin position="1"/>
        <end position="26"/>
    </location>
</feature>
<proteinExistence type="predicted"/>